<evidence type="ECO:0000256" key="11">
    <source>
        <dbReference type="RuleBase" id="RU003832"/>
    </source>
</evidence>
<dbReference type="GeneID" id="110234648"/>
<feature type="domain" description="Fucosyltransferase C-terminal" evidence="12">
    <location>
        <begin position="223"/>
        <end position="397"/>
    </location>
</feature>
<proteinExistence type="inferred from homology"/>
<feature type="domain" description="Fucosyltransferase N-terminal" evidence="13">
    <location>
        <begin position="85"/>
        <end position="202"/>
    </location>
</feature>
<keyword evidence="11" id="KW-0333">Golgi apparatus</keyword>
<keyword evidence="6" id="KW-0735">Signal-anchor</keyword>
<dbReference type="InterPro" id="IPR001503">
    <property type="entry name" value="Glyco_trans_10"/>
</dbReference>
<evidence type="ECO:0000259" key="12">
    <source>
        <dbReference type="Pfam" id="PF00852"/>
    </source>
</evidence>
<evidence type="ECO:0000256" key="5">
    <source>
        <dbReference type="ARBA" id="ARBA00022692"/>
    </source>
</evidence>
<keyword evidence="5 11" id="KW-0812">Transmembrane</keyword>
<comment type="similarity">
    <text evidence="2 11">Belongs to the glycosyltransferase 10 family.</text>
</comment>
<dbReference type="InterPro" id="IPR055270">
    <property type="entry name" value="Glyco_tran_10_C"/>
</dbReference>
<dbReference type="OMA" id="LGHFEEH"/>
<evidence type="ECO:0000256" key="7">
    <source>
        <dbReference type="ARBA" id="ARBA00022989"/>
    </source>
</evidence>
<reference evidence="14" key="1">
    <citation type="submission" date="2022-11" db="UniProtKB">
        <authorList>
            <consortium name="EnsemblMetazoa"/>
        </authorList>
    </citation>
    <scope>IDENTIFICATION</scope>
</reference>
<dbReference type="InterPro" id="IPR031481">
    <property type="entry name" value="Glyco_tran_10_N"/>
</dbReference>
<dbReference type="FunFam" id="3.40.50.11660:FF:000002">
    <property type="entry name" value="Alpha-(1,3)-fucosyltransferase"/>
    <property type="match status" value="1"/>
</dbReference>
<dbReference type="SUPFAM" id="SSF53756">
    <property type="entry name" value="UDP-Glycosyltransferase/glycogen phosphorylase"/>
    <property type="match status" value="1"/>
</dbReference>
<accession>A0A913WXQ8</accession>
<comment type="caution">
    <text evidence="11">Lacks conserved residue(s) required for the propagation of feature annotation.</text>
</comment>
<feature type="transmembrane region" description="Helical" evidence="11">
    <location>
        <begin position="20"/>
        <end position="40"/>
    </location>
</feature>
<keyword evidence="7 11" id="KW-1133">Transmembrane helix</keyword>
<evidence type="ECO:0000256" key="8">
    <source>
        <dbReference type="ARBA" id="ARBA00023136"/>
    </source>
</evidence>
<evidence type="ECO:0000256" key="3">
    <source>
        <dbReference type="ARBA" id="ARBA00022676"/>
    </source>
</evidence>
<evidence type="ECO:0000256" key="10">
    <source>
        <dbReference type="ARBA" id="ARBA00060399"/>
    </source>
</evidence>
<dbReference type="GO" id="GO:0046920">
    <property type="term" value="F:alpha-(1-&gt;3)-fucosyltransferase activity"/>
    <property type="evidence" value="ECO:0007669"/>
    <property type="project" value="TreeGrafter"/>
</dbReference>
<comment type="pathway">
    <text evidence="1">Protein modification; protein glycosylation.</text>
</comment>
<evidence type="ECO:0000256" key="4">
    <source>
        <dbReference type="ARBA" id="ARBA00022679"/>
    </source>
</evidence>
<dbReference type="AlphaFoldDB" id="A0A913WXQ8"/>
<evidence type="ECO:0000313" key="14">
    <source>
        <dbReference type="EnsemblMetazoa" id="XP_020895695.1"/>
    </source>
</evidence>
<dbReference type="OrthoDB" id="427096at2759"/>
<protein>
    <recommendedName>
        <fullName evidence="11">Fucosyltransferase</fullName>
        <ecNumber evidence="11">2.4.1.-</ecNumber>
    </recommendedName>
</protein>
<sequence length="448" mass="52340">MRSLTRIKMALRISGKRKSLSAAFLSLIILKSFLFILQYYNEKIYRETLIRRPVKRTTRDELSLQTIPAQSMQDFNRSDFPPHMKKKLILYWSGVRGHKVPVQKSGVNHTHFWPFFYAGKSKDCPVPCELSSDPKRAPEASAFVVHAREPDIRNLPPLEHLAPWILQTNENPVYTPSLSNRRIMSKFNLLISYRLDSDFPAPIYPMPGLAPPVPFDKRLGDILAVFSKCEPVRTEYMRQLMKHIQVDSYGYCLKNKDGLIGLYGKVKNRYVFKEHKLVLSRYYKFSLVFMNQDCDYFVDDRLYHALTSGSVPVYMGTDKIDEFLPGNLKNSIIKVRDFESPKHLAEYLKYLLKNETAYNKYLEWKWKGLGDISSSVIGRWWKPRYPLFCQVCMSLVKGKLHHGLKVDKCKPRTYEDWNLEDPNAVYFDFYTLGIYFGFALVALWVMLT</sequence>
<evidence type="ECO:0000256" key="1">
    <source>
        <dbReference type="ARBA" id="ARBA00004922"/>
    </source>
</evidence>
<evidence type="ECO:0000313" key="15">
    <source>
        <dbReference type="Proteomes" id="UP000887567"/>
    </source>
</evidence>
<keyword evidence="4 11" id="KW-0808">Transferase</keyword>
<comment type="subcellular location">
    <subcellularLocation>
        <location evidence="10">Endomembrane system</location>
        <topology evidence="10">Single-pass type II membrane protein</topology>
    </subcellularLocation>
    <subcellularLocation>
        <location evidence="11">Golgi apparatus</location>
        <location evidence="11">Golgi stack membrane</location>
        <topology evidence="11">Single-pass type II membrane protein</topology>
    </subcellularLocation>
</comment>
<dbReference type="PANTHER" id="PTHR11929:SF194">
    <property type="entry name" value="ALPHA-(1,3)-FUCOSYLTRANSFERASE 10"/>
    <property type="match status" value="1"/>
</dbReference>
<keyword evidence="8 11" id="KW-0472">Membrane</keyword>
<name>A0A913WXQ8_EXADI</name>
<dbReference type="RefSeq" id="XP_020895695.1">
    <property type="nucleotide sequence ID" value="XM_021040036.2"/>
</dbReference>
<evidence type="ECO:0000256" key="6">
    <source>
        <dbReference type="ARBA" id="ARBA00022968"/>
    </source>
</evidence>
<feature type="transmembrane region" description="Helical" evidence="11">
    <location>
        <begin position="429"/>
        <end position="447"/>
    </location>
</feature>
<keyword evidence="15" id="KW-1185">Reference proteome</keyword>
<organism evidence="14 15">
    <name type="scientific">Exaiptasia diaphana</name>
    <name type="common">Tropical sea anemone</name>
    <name type="synonym">Aiptasia pulchella</name>
    <dbReference type="NCBI Taxonomy" id="2652724"/>
    <lineage>
        <taxon>Eukaryota</taxon>
        <taxon>Metazoa</taxon>
        <taxon>Cnidaria</taxon>
        <taxon>Anthozoa</taxon>
        <taxon>Hexacorallia</taxon>
        <taxon>Actiniaria</taxon>
        <taxon>Aiptasiidae</taxon>
        <taxon>Exaiptasia</taxon>
    </lineage>
</organism>
<keyword evidence="3 11" id="KW-0328">Glycosyltransferase</keyword>
<dbReference type="PANTHER" id="PTHR11929">
    <property type="entry name" value="ALPHA- 1,3 -FUCOSYLTRANSFERASE"/>
    <property type="match status" value="1"/>
</dbReference>
<dbReference type="KEGG" id="epa:110234648"/>
<dbReference type="Proteomes" id="UP000887567">
    <property type="component" value="Unplaced"/>
</dbReference>
<evidence type="ECO:0000259" key="13">
    <source>
        <dbReference type="Pfam" id="PF17039"/>
    </source>
</evidence>
<evidence type="ECO:0000256" key="2">
    <source>
        <dbReference type="ARBA" id="ARBA00008919"/>
    </source>
</evidence>
<dbReference type="EnsemblMetazoa" id="XM_021040036.2">
    <property type="protein sequence ID" value="XP_020895695.1"/>
    <property type="gene ID" value="LOC110234648"/>
</dbReference>
<evidence type="ECO:0000256" key="9">
    <source>
        <dbReference type="ARBA" id="ARBA00023180"/>
    </source>
</evidence>
<dbReference type="GO" id="GO:0032580">
    <property type="term" value="C:Golgi cisterna membrane"/>
    <property type="evidence" value="ECO:0007669"/>
    <property type="project" value="UniProtKB-SubCell"/>
</dbReference>
<dbReference type="EC" id="2.4.1.-" evidence="11"/>
<keyword evidence="9" id="KW-0325">Glycoprotein</keyword>
<dbReference type="Pfam" id="PF00852">
    <property type="entry name" value="Glyco_transf_10"/>
    <property type="match status" value="1"/>
</dbReference>
<dbReference type="InterPro" id="IPR038577">
    <property type="entry name" value="GT10-like_C_sf"/>
</dbReference>
<dbReference type="Gene3D" id="3.40.50.11660">
    <property type="entry name" value="Glycosyl transferase family 10, C-terminal domain"/>
    <property type="match status" value="1"/>
</dbReference>
<dbReference type="Pfam" id="PF17039">
    <property type="entry name" value="Glyco_tran_10_N"/>
    <property type="match status" value="1"/>
</dbReference>